<comment type="pathway">
    <text evidence="4">Isoprenoid biosynthesis; dimethylallyl diphosphate biosynthesis; dimethylallyl diphosphate from isopentenyl diphosphate: step 1/1.</text>
</comment>
<dbReference type="CDD" id="cd02885">
    <property type="entry name" value="NUDIX_IPP_Isomerase"/>
    <property type="match status" value="1"/>
</dbReference>
<evidence type="ECO:0000259" key="15">
    <source>
        <dbReference type="PROSITE" id="PS51462"/>
    </source>
</evidence>
<dbReference type="GO" id="GO:0009240">
    <property type="term" value="P:isopentenyl diphosphate biosynthetic process"/>
    <property type="evidence" value="ECO:0007669"/>
    <property type="project" value="TreeGrafter"/>
</dbReference>
<name>A0A914YHZ3_9BILA</name>
<keyword evidence="8" id="KW-0479">Metal-binding</keyword>
<dbReference type="WBParaSite" id="PSU_v2.g19951.t2">
    <property type="protein sequence ID" value="PSU_v2.g19951.t2"/>
    <property type="gene ID" value="PSU_v2.g19951"/>
</dbReference>
<organism evidence="16 17">
    <name type="scientific">Panagrolaimus superbus</name>
    <dbReference type="NCBI Taxonomy" id="310955"/>
    <lineage>
        <taxon>Eukaryota</taxon>
        <taxon>Metazoa</taxon>
        <taxon>Ecdysozoa</taxon>
        <taxon>Nematoda</taxon>
        <taxon>Chromadorea</taxon>
        <taxon>Rhabditida</taxon>
        <taxon>Tylenchina</taxon>
        <taxon>Panagrolaimomorpha</taxon>
        <taxon>Panagrolaimoidea</taxon>
        <taxon>Panagrolaimidae</taxon>
        <taxon>Panagrolaimus</taxon>
    </lineage>
</organism>
<keyword evidence="11" id="KW-0752">Steroid biosynthesis</keyword>
<keyword evidence="16" id="KW-1185">Reference proteome</keyword>
<dbReference type="PROSITE" id="PS51462">
    <property type="entry name" value="NUDIX"/>
    <property type="match status" value="1"/>
</dbReference>
<dbReference type="AlphaFoldDB" id="A0A914YHZ3"/>
<keyword evidence="9" id="KW-1207">Sterol metabolism</keyword>
<dbReference type="NCBIfam" id="TIGR02150">
    <property type="entry name" value="IPP_isom_1"/>
    <property type="match status" value="1"/>
</dbReference>
<keyword evidence="13" id="KW-0414">Isoprene biosynthesis</keyword>
<evidence type="ECO:0000256" key="7">
    <source>
        <dbReference type="ARBA" id="ARBA00022516"/>
    </source>
</evidence>
<evidence type="ECO:0000256" key="9">
    <source>
        <dbReference type="ARBA" id="ARBA00022778"/>
    </source>
</evidence>
<evidence type="ECO:0000256" key="1">
    <source>
        <dbReference type="ARBA" id="ARBA00000374"/>
    </source>
</evidence>
<sequence>MLNISKLPKRPLTDLSKTALKTIVHENVSNTQLDYLKENCIAVDENDRVIGDTSKAECHKKETATLHRAFSVFIFNPNRELLLQQRASTKITFPNRWTNACCSHPLFTPEEIESNNVFGIRRAARRKLEHELGISQNYCRLEDYEFVGKFLYEADSDKEWKEHELDYVLILKNFTGNMIVNSDEVSATKYIDQKNLDSVIFSTPEQFSPWFRMLHEKGWIAKWWKDLDNLSKYSSDNIVRLN</sequence>
<evidence type="ECO:0000256" key="5">
    <source>
        <dbReference type="ARBA" id="ARBA00007579"/>
    </source>
</evidence>
<evidence type="ECO:0000313" key="17">
    <source>
        <dbReference type="WBParaSite" id="PSU_v2.g19951.t2"/>
    </source>
</evidence>
<evidence type="ECO:0000256" key="11">
    <source>
        <dbReference type="ARBA" id="ARBA00022955"/>
    </source>
</evidence>
<dbReference type="InterPro" id="IPR015797">
    <property type="entry name" value="NUDIX_hydrolase-like_dom_sf"/>
</dbReference>
<dbReference type="PANTHER" id="PTHR10885:SF0">
    <property type="entry name" value="ISOPENTENYL-DIPHOSPHATE DELTA-ISOMERASE"/>
    <property type="match status" value="1"/>
</dbReference>
<keyword evidence="7" id="KW-0444">Lipid biosynthesis</keyword>
<keyword evidence="9" id="KW-0153">Cholesterol metabolism</keyword>
<comment type="function">
    <text evidence="3">Catalyzes the 1,3-allylic rearrangement of the homoallylic substrate isopentenyl (IPP) to its highly electrophilic allylic isomer, dimethylallyl diphosphate (DMAPP).</text>
</comment>
<evidence type="ECO:0000256" key="14">
    <source>
        <dbReference type="ARBA" id="ARBA00023235"/>
    </source>
</evidence>
<keyword evidence="9" id="KW-0152">Cholesterol biosynthesis</keyword>
<comment type="similarity">
    <text evidence="5">Belongs to the IPP isomerase type 1 family.</text>
</comment>
<dbReference type="EC" id="5.3.3.2" evidence="6"/>
<keyword evidence="14" id="KW-0413">Isomerase</keyword>
<dbReference type="Gene3D" id="3.90.79.10">
    <property type="entry name" value="Nucleoside Triphosphate Pyrophosphohydrolase"/>
    <property type="match status" value="1"/>
</dbReference>
<dbReference type="Proteomes" id="UP000887577">
    <property type="component" value="Unplaced"/>
</dbReference>
<dbReference type="SUPFAM" id="SSF55811">
    <property type="entry name" value="Nudix"/>
    <property type="match status" value="1"/>
</dbReference>
<protein>
    <recommendedName>
        <fullName evidence="6">isopentenyl-diphosphate Delta-isomerase</fullName>
        <ecNumber evidence="6">5.3.3.2</ecNumber>
    </recommendedName>
</protein>
<keyword evidence="10" id="KW-0460">Magnesium</keyword>
<dbReference type="PANTHER" id="PTHR10885">
    <property type="entry name" value="ISOPENTENYL-DIPHOSPHATE DELTA-ISOMERASE"/>
    <property type="match status" value="1"/>
</dbReference>
<evidence type="ECO:0000256" key="13">
    <source>
        <dbReference type="ARBA" id="ARBA00023229"/>
    </source>
</evidence>
<dbReference type="PIRSF" id="PIRSF018427">
    <property type="entry name" value="Isopntndiph_ism"/>
    <property type="match status" value="1"/>
</dbReference>
<dbReference type="Pfam" id="PF00293">
    <property type="entry name" value="NUDIX"/>
    <property type="match status" value="1"/>
</dbReference>
<dbReference type="FunFam" id="3.90.79.10:FF:000012">
    <property type="entry name" value="Isopentenyl-diphosphate Delta-isomerase 1"/>
    <property type="match status" value="1"/>
</dbReference>
<proteinExistence type="inferred from homology"/>
<evidence type="ECO:0000256" key="12">
    <source>
        <dbReference type="ARBA" id="ARBA00023098"/>
    </source>
</evidence>
<keyword evidence="9" id="KW-0756">Sterol biosynthesis</keyword>
<feature type="domain" description="Nudix hydrolase" evidence="15">
    <location>
        <begin position="65"/>
        <end position="213"/>
    </location>
</feature>
<evidence type="ECO:0000256" key="4">
    <source>
        <dbReference type="ARBA" id="ARBA00004826"/>
    </source>
</evidence>
<evidence type="ECO:0000256" key="3">
    <source>
        <dbReference type="ARBA" id="ARBA00003951"/>
    </source>
</evidence>
<keyword evidence="12" id="KW-0443">Lipid metabolism</keyword>
<keyword evidence="9" id="KW-0753">Steroid metabolism</keyword>
<evidence type="ECO:0000256" key="10">
    <source>
        <dbReference type="ARBA" id="ARBA00022842"/>
    </source>
</evidence>
<dbReference type="InterPro" id="IPR000086">
    <property type="entry name" value="NUDIX_hydrolase_dom"/>
</dbReference>
<accession>A0A914YHZ3</accession>
<evidence type="ECO:0000256" key="8">
    <source>
        <dbReference type="ARBA" id="ARBA00022723"/>
    </source>
</evidence>
<dbReference type="GO" id="GO:0046872">
    <property type="term" value="F:metal ion binding"/>
    <property type="evidence" value="ECO:0007669"/>
    <property type="project" value="UniProtKB-KW"/>
</dbReference>
<dbReference type="GO" id="GO:0006695">
    <property type="term" value="P:cholesterol biosynthetic process"/>
    <property type="evidence" value="ECO:0007669"/>
    <property type="project" value="UniProtKB-KW"/>
</dbReference>
<evidence type="ECO:0000313" key="16">
    <source>
        <dbReference type="Proteomes" id="UP000887577"/>
    </source>
</evidence>
<dbReference type="GO" id="GO:0004452">
    <property type="term" value="F:isopentenyl-diphosphate delta-isomerase activity"/>
    <property type="evidence" value="ECO:0007669"/>
    <property type="project" value="UniProtKB-EC"/>
</dbReference>
<comment type="catalytic activity">
    <reaction evidence="1">
        <text>isopentenyl diphosphate = dimethylallyl diphosphate</text>
        <dbReference type="Rhea" id="RHEA:23284"/>
        <dbReference type="ChEBI" id="CHEBI:57623"/>
        <dbReference type="ChEBI" id="CHEBI:128769"/>
        <dbReference type="EC" id="5.3.3.2"/>
    </reaction>
</comment>
<dbReference type="InterPro" id="IPR011876">
    <property type="entry name" value="IsopentenylPP_isomerase_typ1"/>
</dbReference>
<evidence type="ECO:0000256" key="2">
    <source>
        <dbReference type="ARBA" id="ARBA00001946"/>
    </source>
</evidence>
<comment type="cofactor">
    <cofactor evidence="2">
        <name>Mg(2+)</name>
        <dbReference type="ChEBI" id="CHEBI:18420"/>
    </cofactor>
</comment>
<dbReference type="GO" id="GO:0005737">
    <property type="term" value="C:cytoplasm"/>
    <property type="evidence" value="ECO:0007669"/>
    <property type="project" value="TreeGrafter"/>
</dbReference>
<evidence type="ECO:0000256" key="6">
    <source>
        <dbReference type="ARBA" id="ARBA00012057"/>
    </source>
</evidence>
<reference evidence="17" key="1">
    <citation type="submission" date="2022-11" db="UniProtKB">
        <authorList>
            <consortium name="WormBaseParasite"/>
        </authorList>
    </citation>
    <scope>IDENTIFICATION</scope>
</reference>